<dbReference type="InterPro" id="IPR036390">
    <property type="entry name" value="WH_DNA-bd_sf"/>
</dbReference>
<name>A0ABU4HTV3_9ACTN</name>
<dbReference type="PANTHER" id="PTHR30363">
    <property type="entry name" value="HTH-TYPE TRANSCRIPTIONAL REGULATOR SRLR-RELATED"/>
    <property type="match status" value="1"/>
</dbReference>
<evidence type="ECO:0000256" key="6">
    <source>
        <dbReference type="ARBA" id="ARBA00024937"/>
    </source>
</evidence>
<keyword evidence="2" id="KW-0678">Repressor</keyword>
<dbReference type="PROSITE" id="PS51000">
    <property type="entry name" value="HTH_DEOR_2"/>
    <property type="match status" value="1"/>
</dbReference>
<comment type="caution">
    <text evidence="8">The sequence shown here is derived from an EMBL/GenBank/DDBJ whole genome shotgun (WGS) entry which is preliminary data.</text>
</comment>
<protein>
    <recommendedName>
        <fullName evidence="1">Lactose phosphotransferase system repressor</fullName>
    </recommendedName>
</protein>
<evidence type="ECO:0000256" key="2">
    <source>
        <dbReference type="ARBA" id="ARBA00022491"/>
    </source>
</evidence>
<dbReference type="InterPro" id="IPR050313">
    <property type="entry name" value="Carb_Metab_HTH_regulators"/>
</dbReference>
<dbReference type="SMART" id="SM00420">
    <property type="entry name" value="HTH_DEOR"/>
    <property type="match status" value="1"/>
</dbReference>
<evidence type="ECO:0000256" key="1">
    <source>
        <dbReference type="ARBA" id="ARBA00021390"/>
    </source>
</evidence>
<reference evidence="9" key="1">
    <citation type="submission" date="2023-07" db="EMBL/GenBank/DDBJ databases">
        <title>Conexibacter stalactiti sp. nov., isolated from stalactites in a lava cave and emended description of the genus Conexibacter.</title>
        <authorList>
            <person name="Lee S.D."/>
        </authorList>
    </citation>
    <scope>NUCLEOTIDE SEQUENCE [LARGE SCALE GENOMIC DNA]</scope>
    <source>
        <strain evidence="9">KCTC 39840</strain>
    </source>
</reference>
<dbReference type="InterPro" id="IPR037171">
    <property type="entry name" value="NagB/RpiA_transferase-like"/>
</dbReference>
<keyword evidence="4 8" id="KW-0238">DNA-binding</keyword>
<dbReference type="SMART" id="SM01134">
    <property type="entry name" value="DeoRC"/>
    <property type="match status" value="1"/>
</dbReference>
<dbReference type="InterPro" id="IPR018356">
    <property type="entry name" value="Tscrpt_reg_HTH_DeoR_CS"/>
</dbReference>
<dbReference type="InterPro" id="IPR036388">
    <property type="entry name" value="WH-like_DNA-bd_sf"/>
</dbReference>
<dbReference type="PANTHER" id="PTHR30363:SF4">
    <property type="entry name" value="GLYCEROL-3-PHOSPHATE REGULON REPRESSOR"/>
    <property type="match status" value="1"/>
</dbReference>
<dbReference type="Pfam" id="PF08220">
    <property type="entry name" value="HTH_DeoR"/>
    <property type="match status" value="1"/>
</dbReference>
<dbReference type="GO" id="GO:0003677">
    <property type="term" value="F:DNA binding"/>
    <property type="evidence" value="ECO:0007669"/>
    <property type="project" value="UniProtKB-KW"/>
</dbReference>
<dbReference type="PRINTS" id="PR00037">
    <property type="entry name" value="HTHLACR"/>
</dbReference>
<dbReference type="SUPFAM" id="SSF100950">
    <property type="entry name" value="NagB/RpiA/CoA transferase-like"/>
    <property type="match status" value="1"/>
</dbReference>
<evidence type="ECO:0000259" key="7">
    <source>
        <dbReference type="PROSITE" id="PS51000"/>
    </source>
</evidence>
<dbReference type="InterPro" id="IPR001034">
    <property type="entry name" value="DeoR_HTH"/>
</dbReference>
<dbReference type="EMBL" id="JAWSTH010000062">
    <property type="protein sequence ID" value="MDW5596698.1"/>
    <property type="molecule type" value="Genomic_DNA"/>
</dbReference>
<evidence type="ECO:0000256" key="3">
    <source>
        <dbReference type="ARBA" id="ARBA00023015"/>
    </source>
</evidence>
<sequence length="254" mass="26253">MPELLAAERRDLILEALRRERKLQAATLATRFGCSQDTIRRDLDQLAAEGLVKRVHGGALPLGGGDAPFAERRARQSPAKDAVARAAAALIPDDAVVLLDGGTTCLNVTRHLPAALRTTIFTTSPPVAEALASHPGVRVEMLGGQLNPRTLTTVGATTVAALGALRPDLCLLGPCGLHPEAGVTVGDPDERAVKAAMIAAAAETVALATSDKLGIVLPYVVAELTQLGRLVVELDAADPALGPYTDHGVVVVAA</sequence>
<evidence type="ECO:0000256" key="4">
    <source>
        <dbReference type="ARBA" id="ARBA00023125"/>
    </source>
</evidence>
<evidence type="ECO:0000256" key="5">
    <source>
        <dbReference type="ARBA" id="ARBA00023163"/>
    </source>
</evidence>
<keyword evidence="3" id="KW-0805">Transcription regulation</keyword>
<dbReference type="InterPro" id="IPR014036">
    <property type="entry name" value="DeoR-like_C"/>
</dbReference>
<dbReference type="RefSeq" id="WP_318599136.1">
    <property type="nucleotide sequence ID" value="NZ_JAWSTH010000062.1"/>
</dbReference>
<feature type="domain" description="HTH deoR-type" evidence="7">
    <location>
        <begin position="6"/>
        <end position="61"/>
    </location>
</feature>
<evidence type="ECO:0000313" key="8">
    <source>
        <dbReference type="EMBL" id="MDW5596698.1"/>
    </source>
</evidence>
<dbReference type="Proteomes" id="UP001284601">
    <property type="component" value="Unassembled WGS sequence"/>
</dbReference>
<organism evidence="8 9">
    <name type="scientific">Conexibacter stalactiti</name>
    <dbReference type="NCBI Taxonomy" id="1940611"/>
    <lineage>
        <taxon>Bacteria</taxon>
        <taxon>Bacillati</taxon>
        <taxon>Actinomycetota</taxon>
        <taxon>Thermoleophilia</taxon>
        <taxon>Solirubrobacterales</taxon>
        <taxon>Conexibacteraceae</taxon>
        <taxon>Conexibacter</taxon>
    </lineage>
</organism>
<dbReference type="Pfam" id="PF00455">
    <property type="entry name" value="DeoRC"/>
    <property type="match status" value="1"/>
</dbReference>
<gene>
    <name evidence="8" type="ORF">R7226_20285</name>
</gene>
<proteinExistence type="predicted"/>
<comment type="function">
    <text evidence="6">Repressor of the lactose catabolism operon. Galactose-6-phosphate is the inducer.</text>
</comment>
<accession>A0ABU4HTV3</accession>
<keyword evidence="9" id="KW-1185">Reference proteome</keyword>
<keyword evidence="5" id="KW-0804">Transcription</keyword>
<dbReference type="SUPFAM" id="SSF46785">
    <property type="entry name" value="Winged helix' DNA-binding domain"/>
    <property type="match status" value="1"/>
</dbReference>
<evidence type="ECO:0000313" key="9">
    <source>
        <dbReference type="Proteomes" id="UP001284601"/>
    </source>
</evidence>
<dbReference type="PROSITE" id="PS00894">
    <property type="entry name" value="HTH_DEOR_1"/>
    <property type="match status" value="1"/>
</dbReference>
<dbReference type="Gene3D" id="1.10.10.10">
    <property type="entry name" value="Winged helix-like DNA-binding domain superfamily/Winged helix DNA-binding domain"/>
    <property type="match status" value="1"/>
</dbReference>